<keyword evidence="7" id="KW-0472">Membrane</keyword>
<dbReference type="Proteomes" id="UP000617340">
    <property type="component" value="Unassembled WGS sequence"/>
</dbReference>
<keyword evidence="7" id="KW-1133">Transmembrane helix</keyword>
<dbReference type="FunFam" id="1.10.150.60:FF:000007">
    <property type="entry name" value="AT-rich interactive domain-containing protein 3C"/>
    <property type="match status" value="1"/>
</dbReference>
<dbReference type="SUPFAM" id="SSF46774">
    <property type="entry name" value="ARID-like"/>
    <property type="match status" value="1"/>
</dbReference>
<accession>A0A834J2E2</accession>
<dbReference type="GO" id="GO:0005634">
    <property type="term" value="C:nucleus"/>
    <property type="evidence" value="ECO:0007669"/>
    <property type="project" value="UniProtKB-SubCell"/>
</dbReference>
<feature type="compositionally biased region" description="Polar residues" evidence="6">
    <location>
        <begin position="307"/>
        <end position="317"/>
    </location>
</feature>
<dbReference type="SMART" id="SM01014">
    <property type="entry name" value="ARID"/>
    <property type="match status" value="1"/>
</dbReference>
<feature type="compositionally biased region" description="Basic residues" evidence="6">
    <location>
        <begin position="290"/>
        <end position="302"/>
    </location>
</feature>
<evidence type="ECO:0000256" key="1">
    <source>
        <dbReference type="ARBA" id="ARBA00004123"/>
    </source>
</evidence>
<name>A0A834J2E2_VESGE</name>
<dbReference type="InterPro" id="IPR045147">
    <property type="entry name" value="ARI3A/B/C"/>
</dbReference>
<evidence type="ECO:0000256" key="3">
    <source>
        <dbReference type="ARBA" id="ARBA00023125"/>
    </source>
</evidence>
<feature type="transmembrane region" description="Helical" evidence="7">
    <location>
        <begin position="78"/>
        <end position="107"/>
    </location>
</feature>
<keyword evidence="2" id="KW-0805">Transcription regulation</keyword>
<feature type="compositionally biased region" description="Low complexity" evidence="6">
    <location>
        <begin position="428"/>
        <end position="446"/>
    </location>
</feature>
<evidence type="ECO:0000313" key="10">
    <source>
        <dbReference type="EMBL" id="KAF7380558.1"/>
    </source>
</evidence>
<keyword evidence="5" id="KW-0539">Nucleus</keyword>
<feature type="region of interest" description="Disordered" evidence="6">
    <location>
        <begin position="399"/>
        <end position="495"/>
    </location>
</feature>
<feature type="compositionally biased region" description="Low complexity" evidence="6">
    <location>
        <begin position="399"/>
        <end position="416"/>
    </location>
</feature>
<keyword evidence="3" id="KW-0238">DNA-binding</keyword>
<feature type="transmembrane region" description="Helical" evidence="7">
    <location>
        <begin position="40"/>
        <end position="58"/>
    </location>
</feature>
<evidence type="ECO:0000256" key="4">
    <source>
        <dbReference type="ARBA" id="ARBA00023163"/>
    </source>
</evidence>
<reference evidence="10" key="1">
    <citation type="journal article" date="2020" name="G3 (Bethesda)">
        <title>High-Quality Assemblies for Three Invasive Social Wasps from the &lt;i&gt;Vespula&lt;/i&gt; Genus.</title>
        <authorList>
            <person name="Harrop T.W.R."/>
            <person name="Guhlin J."/>
            <person name="McLaughlin G.M."/>
            <person name="Permina E."/>
            <person name="Stockwell P."/>
            <person name="Gilligan J."/>
            <person name="Le Lec M.F."/>
            <person name="Gruber M.A.M."/>
            <person name="Quinn O."/>
            <person name="Lovegrove M."/>
            <person name="Duncan E.J."/>
            <person name="Remnant E.J."/>
            <person name="Van Eeckhoven J."/>
            <person name="Graham B."/>
            <person name="Knapp R.A."/>
            <person name="Langford K.W."/>
            <person name="Kronenberg Z."/>
            <person name="Press M.O."/>
            <person name="Eacker S.M."/>
            <person name="Wilson-Rankin E.E."/>
            <person name="Purcell J."/>
            <person name="Lester P.J."/>
            <person name="Dearden P.K."/>
        </authorList>
    </citation>
    <scope>NUCLEOTIDE SEQUENCE</scope>
    <source>
        <strain evidence="10">Linc-1</strain>
    </source>
</reference>
<feature type="domain" description="REKLES" evidence="9">
    <location>
        <begin position="413"/>
        <end position="520"/>
    </location>
</feature>
<feature type="compositionally biased region" description="Polar residues" evidence="6">
    <location>
        <begin position="533"/>
        <end position="545"/>
    </location>
</feature>
<evidence type="ECO:0000256" key="5">
    <source>
        <dbReference type="ARBA" id="ARBA00023242"/>
    </source>
</evidence>
<feature type="region of interest" description="Disordered" evidence="6">
    <location>
        <begin position="517"/>
        <end position="545"/>
    </location>
</feature>
<dbReference type="GO" id="GO:0006357">
    <property type="term" value="P:regulation of transcription by RNA polymerase II"/>
    <property type="evidence" value="ECO:0007669"/>
    <property type="project" value="InterPro"/>
</dbReference>
<dbReference type="InterPro" id="IPR001606">
    <property type="entry name" value="ARID_dom"/>
</dbReference>
<organism evidence="10 11">
    <name type="scientific">Vespula germanica</name>
    <name type="common">German yellow jacket</name>
    <name type="synonym">Paravespula germanica</name>
    <dbReference type="NCBI Taxonomy" id="30212"/>
    <lineage>
        <taxon>Eukaryota</taxon>
        <taxon>Metazoa</taxon>
        <taxon>Ecdysozoa</taxon>
        <taxon>Arthropoda</taxon>
        <taxon>Hexapoda</taxon>
        <taxon>Insecta</taxon>
        <taxon>Pterygota</taxon>
        <taxon>Neoptera</taxon>
        <taxon>Endopterygota</taxon>
        <taxon>Hymenoptera</taxon>
        <taxon>Apocrita</taxon>
        <taxon>Aculeata</taxon>
        <taxon>Vespoidea</taxon>
        <taxon>Vespidae</taxon>
        <taxon>Vespinae</taxon>
        <taxon>Vespula</taxon>
    </lineage>
</organism>
<comment type="subcellular location">
    <subcellularLocation>
        <location evidence="1">Nucleus</location>
    </subcellularLocation>
</comment>
<gene>
    <name evidence="10" type="ORF">HZH68_016423</name>
</gene>
<evidence type="ECO:0000259" key="9">
    <source>
        <dbReference type="PROSITE" id="PS51486"/>
    </source>
</evidence>
<comment type="caution">
    <text evidence="10">The sequence shown here is derived from an EMBL/GenBank/DDBJ whole genome shotgun (WGS) entry which is preliminary data.</text>
</comment>
<dbReference type="PROSITE" id="PS51486">
    <property type="entry name" value="REKLES"/>
    <property type="match status" value="1"/>
</dbReference>
<dbReference type="InterPro" id="IPR023334">
    <property type="entry name" value="REKLES_domain"/>
</dbReference>
<dbReference type="SMART" id="SM00501">
    <property type="entry name" value="BRIGHT"/>
    <property type="match status" value="1"/>
</dbReference>
<feature type="compositionally biased region" description="Polar residues" evidence="6">
    <location>
        <begin position="279"/>
        <end position="288"/>
    </location>
</feature>
<dbReference type="GO" id="GO:0003677">
    <property type="term" value="F:DNA binding"/>
    <property type="evidence" value="ECO:0007669"/>
    <property type="project" value="UniProtKB-KW"/>
</dbReference>
<dbReference type="Pfam" id="PF01388">
    <property type="entry name" value="ARID"/>
    <property type="match status" value="1"/>
</dbReference>
<evidence type="ECO:0000256" key="6">
    <source>
        <dbReference type="SAM" id="MobiDB-lite"/>
    </source>
</evidence>
<proteinExistence type="predicted"/>
<evidence type="ECO:0000259" key="8">
    <source>
        <dbReference type="PROSITE" id="PS51011"/>
    </source>
</evidence>
<feature type="compositionally biased region" description="Low complexity" evidence="6">
    <location>
        <begin position="517"/>
        <end position="532"/>
    </location>
</feature>
<feature type="region of interest" description="Disordered" evidence="6">
    <location>
        <begin position="275"/>
        <end position="317"/>
    </location>
</feature>
<feature type="domain" description="ARID" evidence="8">
    <location>
        <begin position="117"/>
        <end position="209"/>
    </location>
</feature>
<keyword evidence="4" id="KW-0804">Transcription</keyword>
<evidence type="ECO:0000256" key="7">
    <source>
        <dbReference type="SAM" id="Phobius"/>
    </source>
</evidence>
<feature type="region of interest" description="Disordered" evidence="6">
    <location>
        <begin position="343"/>
        <end position="371"/>
    </location>
</feature>
<evidence type="ECO:0000256" key="2">
    <source>
        <dbReference type="ARBA" id="ARBA00023015"/>
    </source>
</evidence>
<evidence type="ECO:0008006" key="12">
    <source>
        <dbReference type="Google" id="ProtNLM"/>
    </source>
</evidence>
<dbReference type="EMBL" id="JACSDZ010000023">
    <property type="protein sequence ID" value="KAF7380558.1"/>
    <property type="molecule type" value="Genomic_DNA"/>
</dbReference>
<feature type="region of interest" description="Disordered" evidence="6">
    <location>
        <begin position="221"/>
        <end position="249"/>
    </location>
</feature>
<dbReference type="AlphaFoldDB" id="A0A834J2E2"/>
<dbReference type="PANTHER" id="PTHR15348:SF0">
    <property type="entry name" value="PROTEIN DEAD RINGER"/>
    <property type="match status" value="1"/>
</dbReference>
<dbReference type="Gene3D" id="1.10.150.60">
    <property type="entry name" value="ARID DNA-binding domain"/>
    <property type="match status" value="1"/>
</dbReference>
<keyword evidence="11" id="KW-1185">Reference proteome</keyword>
<dbReference type="PANTHER" id="PTHR15348">
    <property type="entry name" value="AT-RICH INTERACTIVE DOMAIN-CONTAINING PROTEIN ARID DOMAIN- CONTAINING PROTEIN DEAD RINGER PROTEIN B-CELL REGULATOR OF IGH TRANSCRIPTION BRIGHT"/>
    <property type="match status" value="1"/>
</dbReference>
<dbReference type="InterPro" id="IPR036431">
    <property type="entry name" value="ARID_dom_sf"/>
</dbReference>
<protein>
    <recommendedName>
        <fullName evidence="12">Protein dead ringer</fullName>
    </recommendedName>
</protein>
<keyword evidence="7" id="KW-0812">Transmembrane</keyword>
<dbReference type="PROSITE" id="PS51011">
    <property type="entry name" value="ARID"/>
    <property type="match status" value="1"/>
</dbReference>
<evidence type="ECO:0000313" key="11">
    <source>
        <dbReference type="Proteomes" id="UP000617340"/>
    </source>
</evidence>
<sequence length="545" mass="57562">MSDKKSNKGKPPLELVALALVPPSTNHQPLPHYHSATAQFLLLLLLIVLFAADCAGVVGGGGGGGGGDDGGDGDGVAAAVVAAAIAFAIAIAIAVAVAVAIAIAVAVTTVRLHRREALTLLAGPNRLRASLRLRGTPINRLPIMAKSVLDLYELYNLVIARGGLVDVINKKLWQEIIKGLHLPSSITSAAFTLRTQYMKYLYPYECEKRRLSTPAELQAAIDGNRREGRRSSYGTYAAGGPGNEGLVQRNPPNSLALRAQMSPLSLVTAVSGHHGAGQSLVNGHSAHTNLPHHHHHHPHHAQHAQGPLSQPPTLSMSNLAPSEFEARMVEYVKLLNKELRNAGAGTPPPIINRQGSSTPPPSTPPKDANTSNYEMSRLTLWGMYGNNNPIYSAVIHQPSLSPQTSQSPLQQASSPEPQREALDLGLRSSPVCSSPSGPSPLSSGSSFHTRKDNEQGPPAAKRLLCDEDNPPDKNPSSSTGTHIKICNRGDGKNGENSLVVSVELNGVTYQGVLFAQTDSKNTTSSSSSTTLTHNENGKTSRSIAS</sequence>